<proteinExistence type="predicted"/>
<evidence type="ECO:0000313" key="1">
    <source>
        <dbReference type="EMBL" id="GAA0709710.1"/>
    </source>
</evidence>
<name>A0ABN1IDX5_9GAMM</name>
<accession>A0ABN1IDX5</accession>
<gene>
    <name evidence="1" type="ORF">GCM10009105_10360</name>
</gene>
<sequence>MRTHVTPALAFTIPGAVAVVTFPVCAEHETDDRNADLHAISGYQNAPAPILFLKEIAGHPATIVTCGDIAP</sequence>
<organism evidence="1 2">
    <name type="scientific">Dokdonella soli</name>
    <dbReference type="NCBI Taxonomy" id="529810"/>
    <lineage>
        <taxon>Bacteria</taxon>
        <taxon>Pseudomonadati</taxon>
        <taxon>Pseudomonadota</taxon>
        <taxon>Gammaproteobacteria</taxon>
        <taxon>Lysobacterales</taxon>
        <taxon>Rhodanobacteraceae</taxon>
        <taxon>Dokdonella</taxon>
    </lineage>
</organism>
<keyword evidence="2" id="KW-1185">Reference proteome</keyword>
<dbReference type="EMBL" id="BAAAEU010000005">
    <property type="protein sequence ID" value="GAA0709710.1"/>
    <property type="molecule type" value="Genomic_DNA"/>
</dbReference>
<reference evidence="1 2" key="1">
    <citation type="journal article" date="2019" name="Int. J. Syst. Evol. Microbiol.">
        <title>The Global Catalogue of Microorganisms (GCM) 10K type strain sequencing project: providing services to taxonomists for standard genome sequencing and annotation.</title>
        <authorList>
            <consortium name="The Broad Institute Genomics Platform"/>
            <consortium name="The Broad Institute Genome Sequencing Center for Infectious Disease"/>
            <person name="Wu L."/>
            <person name="Ma J."/>
        </authorList>
    </citation>
    <scope>NUCLEOTIDE SEQUENCE [LARGE SCALE GENOMIC DNA]</scope>
    <source>
        <strain evidence="1 2">JCM 15421</strain>
    </source>
</reference>
<protein>
    <submittedName>
        <fullName evidence="1">Uncharacterized protein</fullName>
    </submittedName>
</protein>
<evidence type="ECO:0000313" key="2">
    <source>
        <dbReference type="Proteomes" id="UP001501523"/>
    </source>
</evidence>
<comment type="caution">
    <text evidence="1">The sequence shown here is derived from an EMBL/GenBank/DDBJ whole genome shotgun (WGS) entry which is preliminary data.</text>
</comment>
<dbReference type="Proteomes" id="UP001501523">
    <property type="component" value="Unassembled WGS sequence"/>
</dbReference>